<keyword evidence="4" id="KW-1185">Reference proteome</keyword>
<gene>
    <name evidence="3" type="ORF">CAK95_21405</name>
</gene>
<dbReference type="PANTHER" id="PTHR45138">
    <property type="entry name" value="REGULATORY COMPONENTS OF SENSORY TRANSDUCTION SYSTEM"/>
    <property type="match status" value="1"/>
</dbReference>
<dbReference type="InterPro" id="IPR029787">
    <property type="entry name" value="Nucleotide_cyclase"/>
</dbReference>
<evidence type="ECO:0000256" key="1">
    <source>
        <dbReference type="ARBA" id="ARBA00012528"/>
    </source>
</evidence>
<sequence length="394" mass="43362">MALIGPGILSVFGLAFLWAWIIEKKRHYLLLLAAAPVLFALGVIVQVFSWPPGVGPNALLSGLFYTLAVLLTAEAIVRRSGKRFGLPLDLVFLTAIMGGLWYFAYIAPNVLVRVYIQNFGYGLIFLVAALFLTHLMRGRRVDRVLFWVLLAFSVHFFVRTVLTIGFSAPVGVKAFGASLFWHALHLSLAVLGAGLALTVLAAALSDVIDDLRREGEVDGLTGVLNRRAFENRASSLMAKAEYTPCSLVACDLDRFKEINDRYGHAAGDEVLRVFGDFLRVAIRASDLAGRIGGEEFAILLPGSTRDDAYRLAERLRVDWSEVEFACLPAGKRVTSSFGIAEVRPGDDLFELLERADTQLYQAKATGRNRTVFDDAALYRMAEPLDRERVAISSS</sequence>
<evidence type="ECO:0000313" key="4">
    <source>
        <dbReference type="Proteomes" id="UP000194137"/>
    </source>
</evidence>
<dbReference type="FunFam" id="3.30.70.270:FF:000001">
    <property type="entry name" value="Diguanylate cyclase domain protein"/>
    <property type="match status" value="1"/>
</dbReference>
<dbReference type="InterPro" id="IPR000160">
    <property type="entry name" value="GGDEF_dom"/>
</dbReference>
<dbReference type="AlphaFoldDB" id="A0A1W6ZVI0"/>
<reference evidence="3 4" key="1">
    <citation type="submission" date="2017-05" db="EMBL/GenBank/DDBJ databases">
        <title>Full genome sequence of Pseudorhodoplanes sinuspersici.</title>
        <authorList>
            <person name="Dastgheib S.M.M."/>
            <person name="Shavandi M."/>
            <person name="Tirandaz H."/>
        </authorList>
    </citation>
    <scope>NUCLEOTIDE SEQUENCE [LARGE SCALE GENOMIC DNA]</scope>
    <source>
        <strain evidence="3 4">RIPI110</strain>
    </source>
</reference>
<protein>
    <recommendedName>
        <fullName evidence="1">diguanylate cyclase</fullName>
        <ecNumber evidence="1">2.7.7.65</ecNumber>
    </recommendedName>
</protein>
<proteinExistence type="predicted"/>
<evidence type="ECO:0000256" key="2">
    <source>
        <dbReference type="ARBA" id="ARBA00034247"/>
    </source>
</evidence>
<dbReference type="CDD" id="cd01949">
    <property type="entry name" value="GGDEF"/>
    <property type="match status" value="1"/>
</dbReference>
<dbReference type="GO" id="GO:0005886">
    <property type="term" value="C:plasma membrane"/>
    <property type="evidence" value="ECO:0007669"/>
    <property type="project" value="TreeGrafter"/>
</dbReference>
<dbReference type="SMART" id="SM00267">
    <property type="entry name" value="GGDEF"/>
    <property type="match status" value="1"/>
</dbReference>
<dbReference type="EMBL" id="CP021112">
    <property type="protein sequence ID" value="ARQ01372.1"/>
    <property type="molecule type" value="Genomic_DNA"/>
</dbReference>
<dbReference type="SUPFAM" id="SSF55073">
    <property type="entry name" value="Nucleotide cyclase"/>
    <property type="match status" value="1"/>
</dbReference>
<dbReference type="GO" id="GO:0043709">
    <property type="term" value="P:cell adhesion involved in single-species biofilm formation"/>
    <property type="evidence" value="ECO:0007669"/>
    <property type="project" value="TreeGrafter"/>
</dbReference>
<dbReference type="Gene3D" id="3.30.70.270">
    <property type="match status" value="1"/>
</dbReference>
<dbReference type="PROSITE" id="PS50887">
    <property type="entry name" value="GGDEF"/>
    <property type="match status" value="1"/>
</dbReference>
<dbReference type="Pfam" id="PF00990">
    <property type="entry name" value="GGDEF"/>
    <property type="match status" value="1"/>
</dbReference>
<dbReference type="InterPro" id="IPR043128">
    <property type="entry name" value="Rev_trsase/Diguanyl_cyclase"/>
</dbReference>
<dbReference type="KEGG" id="psin:CAK95_21405"/>
<dbReference type="RefSeq" id="WP_086089767.1">
    <property type="nucleotide sequence ID" value="NZ_CP021112.1"/>
</dbReference>
<dbReference type="GO" id="GO:0052621">
    <property type="term" value="F:diguanylate cyclase activity"/>
    <property type="evidence" value="ECO:0007669"/>
    <property type="project" value="UniProtKB-EC"/>
</dbReference>
<comment type="catalytic activity">
    <reaction evidence="2">
        <text>2 GTP = 3',3'-c-di-GMP + 2 diphosphate</text>
        <dbReference type="Rhea" id="RHEA:24898"/>
        <dbReference type="ChEBI" id="CHEBI:33019"/>
        <dbReference type="ChEBI" id="CHEBI:37565"/>
        <dbReference type="ChEBI" id="CHEBI:58805"/>
        <dbReference type="EC" id="2.7.7.65"/>
    </reaction>
</comment>
<evidence type="ECO:0000313" key="3">
    <source>
        <dbReference type="EMBL" id="ARQ01372.1"/>
    </source>
</evidence>
<name>A0A1W6ZVI0_9HYPH</name>
<dbReference type="OrthoDB" id="9812260at2"/>
<dbReference type="InterPro" id="IPR050469">
    <property type="entry name" value="Diguanylate_Cyclase"/>
</dbReference>
<accession>A0A1W6ZVI0</accession>
<dbReference type="GO" id="GO:1902201">
    <property type="term" value="P:negative regulation of bacterial-type flagellum-dependent cell motility"/>
    <property type="evidence" value="ECO:0007669"/>
    <property type="project" value="TreeGrafter"/>
</dbReference>
<dbReference type="Proteomes" id="UP000194137">
    <property type="component" value="Chromosome"/>
</dbReference>
<organism evidence="3 4">
    <name type="scientific">Pseudorhodoplanes sinuspersici</name>
    <dbReference type="NCBI Taxonomy" id="1235591"/>
    <lineage>
        <taxon>Bacteria</taxon>
        <taxon>Pseudomonadati</taxon>
        <taxon>Pseudomonadota</taxon>
        <taxon>Alphaproteobacteria</taxon>
        <taxon>Hyphomicrobiales</taxon>
        <taxon>Pseudorhodoplanes</taxon>
    </lineage>
</organism>
<dbReference type="STRING" id="1235591.CAK95_21405"/>
<dbReference type="NCBIfam" id="TIGR00254">
    <property type="entry name" value="GGDEF"/>
    <property type="match status" value="1"/>
</dbReference>
<dbReference type="EC" id="2.7.7.65" evidence="1"/>
<dbReference type="PANTHER" id="PTHR45138:SF9">
    <property type="entry name" value="DIGUANYLATE CYCLASE DGCM-RELATED"/>
    <property type="match status" value="1"/>
</dbReference>